<dbReference type="SUPFAM" id="SSF51430">
    <property type="entry name" value="NAD(P)-linked oxidoreductase"/>
    <property type="match status" value="1"/>
</dbReference>
<accession>A0ABU1YQK0</accession>
<dbReference type="InterPro" id="IPR050791">
    <property type="entry name" value="Aldo-Keto_reductase"/>
</dbReference>
<comment type="caution">
    <text evidence="3">The sequence shown here is derived from an EMBL/GenBank/DDBJ whole genome shotgun (WGS) entry which is preliminary data.</text>
</comment>
<reference evidence="3 4" key="1">
    <citation type="submission" date="2023-07" db="EMBL/GenBank/DDBJ databases">
        <title>Sorghum-associated microbial communities from plants grown in Nebraska, USA.</title>
        <authorList>
            <person name="Schachtman D."/>
        </authorList>
    </citation>
    <scope>NUCLEOTIDE SEQUENCE [LARGE SCALE GENOMIC DNA]</scope>
    <source>
        <strain evidence="3 4">BE314</strain>
    </source>
</reference>
<name>A0ABU1YQK0_ROSSA</name>
<keyword evidence="1" id="KW-0560">Oxidoreductase</keyword>
<evidence type="ECO:0000256" key="1">
    <source>
        <dbReference type="ARBA" id="ARBA00023002"/>
    </source>
</evidence>
<gene>
    <name evidence="3" type="ORF">J2X20_003787</name>
</gene>
<evidence type="ECO:0000313" key="4">
    <source>
        <dbReference type="Proteomes" id="UP001180453"/>
    </source>
</evidence>
<dbReference type="Pfam" id="PF00248">
    <property type="entry name" value="Aldo_ket_red"/>
    <property type="match status" value="1"/>
</dbReference>
<dbReference type="PANTHER" id="PTHR43625:SF40">
    <property type="entry name" value="ALDO-KETO REDUCTASE YAKC [NADP(+)]"/>
    <property type="match status" value="1"/>
</dbReference>
<proteinExistence type="predicted"/>
<dbReference type="EMBL" id="JAVDXU010000002">
    <property type="protein sequence ID" value="MDR7271129.1"/>
    <property type="molecule type" value="Genomic_DNA"/>
</dbReference>
<evidence type="ECO:0000259" key="2">
    <source>
        <dbReference type="Pfam" id="PF00248"/>
    </source>
</evidence>
<protein>
    <submittedName>
        <fullName evidence="3">Aryl-alcohol dehydrogenase-like predicted oxidoreductase</fullName>
    </submittedName>
</protein>
<dbReference type="Gene3D" id="3.20.20.100">
    <property type="entry name" value="NADP-dependent oxidoreductase domain"/>
    <property type="match status" value="1"/>
</dbReference>
<dbReference type="Proteomes" id="UP001180453">
    <property type="component" value="Unassembled WGS sequence"/>
</dbReference>
<evidence type="ECO:0000313" key="3">
    <source>
        <dbReference type="EMBL" id="MDR7271129.1"/>
    </source>
</evidence>
<keyword evidence="4" id="KW-1185">Reference proteome</keyword>
<dbReference type="PANTHER" id="PTHR43625">
    <property type="entry name" value="AFLATOXIN B1 ALDEHYDE REDUCTASE"/>
    <property type="match status" value="1"/>
</dbReference>
<dbReference type="RefSeq" id="WP_310267755.1">
    <property type="nucleotide sequence ID" value="NZ_JAVDXU010000002.1"/>
</dbReference>
<dbReference type="InterPro" id="IPR036812">
    <property type="entry name" value="NAD(P)_OxRdtase_dom_sf"/>
</dbReference>
<organism evidence="3 4">
    <name type="scientific">Roseateles saccharophilus</name>
    <name type="common">Pseudomonas saccharophila</name>
    <dbReference type="NCBI Taxonomy" id="304"/>
    <lineage>
        <taxon>Bacteria</taxon>
        <taxon>Pseudomonadati</taxon>
        <taxon>Pseudomonadota</taxon>
        <taxon>Betaproteobacteria</taxon>
        <taxon>Burkholderiales</taxon>
        <taxon>Sphaerotilaceae</taxon>
        <taxon>Roseateles</taxon>
    </lineage>
</organism>
<dbReference type="InterPro" id="IPR023210">
    <property type="entry name" value="NADP_OxRdtase_dom"/>
</dbReference>
<sequence length="328" mass="35570">MKTRRIGPFEVSAIGLGCMNLSHAYGTPPSRDEAAQVLDGALNGGITLFDTAALYGFGANEELLGDLLAPHRERIVLTSKCGMQGVNGVRVIDGRPETIRASVEASLKRLRTDVIDVLYLHRLDPQVGVEDSVGAMADLVRAGKARALGLSEVSATTLRRAHAVHPIAALQSEYSLWTRNPEIAALEACRELGTSFVAFSPLARGFLGGKLRDVSLLEPKDIRRAMPRFAPEHYAANLKLLDGFEAEAERLNCAPVTLALAWLLHQGEHIVPIPGTSKPEHLWALIVAARLQLDRATLGRLDALINRQTVSGARYSATTQTEIDTEEF</sequence>
<feature type="domain" description="NADP-dependent oxidoreductase" evidence="2">
    <location>
        <begin position="13"/>
        <end position="305"/>
    </location>
</feature>